<evidence type="ECO:0000256" key="3">
    <source>
        <dbReference type="ARBA" id="ARBA00016923"/>
    </source>
</evidence>
<feature type="domain" description="Asn/Gln amidotransferase" evidence="12">
    <location>
        <begin position="327"/>
        <end position="473"/>
    </location>
</feature>
<dbReference type="Gene3D" id="1.10.150.380">
    <property type="entry name" value="GatB domain, N-terminal subdomain"/>
    <property type="match status" value="1"/>
</dbReference>
<dbReference type="InterPro" id="IPR017959">
    <property type="entry name" value="Asn/Gln-tRNA_amidoTrfase_suB/E"/>
</dbReference>
<comment type="caution">
    <text evidence="13">The sequence shown here is derived from an EMBL/GenBank/DDBJ whole genome shotgun (WGS) entry which is preliminary data.</text>
</comment>
<dbReference type="NCBIfam" id="NF004015">
    <property type="entry name" value="PRK05477.1-5"/>
    <property type="match status" value="1"/>
</dbReference>
<evidence type="ECO:0000256" key="8">
    <source>
        <dbReference type="ARBA" id="ARBA00024799"/>
    </source>
</evidence>
<dbReference type="FunFam" id="1.10.10.410:FF:000001">
    <property type="entry name" value="Aspartyl/glutamyl-tRNA(Asn/Gln) amidotransferase subunit B"/>
    <property type="match status" value="1"/>
</dbReference>
<evidence type="ECO:0000256" key="4">
    <source>
        <dbReference type="ARBA" id="ARBA00022598"/>
    </source>
</evidence>
<dbReference type="AlphaFoldDB" id="A0A2I1DP12"/>
<evidence type="ECO:0000259" key="12">
    <source>
        <dbReference type="SMART" id="SM00845"/>
    </source>
</evidence>
<dbReference type="NCBIfam" id="NF004012">
    <property type="entry name" value="PRK05477.1-2"/>
    <property type="match status" value="1"/>
</dbReference>
<dbReference type="NCBIfam" id="TIGR00133">
    <property type="entry name" value="gatB"/>
    <property type="match status" value="1"/>
</dbReference>
<dbReference type="HAMAP" id="MF_00121">
    <property type="entry name" value="GatB"/>
    <property type="match status" value="1"/>
</dbReference>
<sequence>MDWEVVIGLEVHAQLNTATKIFCGCSTAFGAEPNSHTCPVCLAMPGALPVLNAAAVDKAIALGLAIGAQLNRKSIFARKNYFYPDLPKGYQISQYELPVVGQGQLMVQMADGTEKVIGVTRAHLEEDAGKSLHEAFVGQSGIDLNRAGTPLLEIVSEPDMRSSAEAVAYLKKLHALVRYLEICDGNMQEGSFRCDANVSLRRPGAPFGTRAEIKNLNSFRFLEKAIEYEILRQKDILESGGSIVQETRLYDANRDETRSMRSKEEANDYRYFPDPDLLPLVLDEARIEKVRQGLPELPDAKRARFMDQYQLSAYDAGVLTASRDLADYFEVVADGVEGKLAANWVMGDLLGALNKAGIEIQECPVPADKLRLLVQRIEDKTISGKIAKDIFEEIFHQGGEVDAIIDSRGLRQITDVTAIAVMVDAIISANPQQVAGYRAGKDKLLGFFVGQVMKASQGKANPDQVNALLLERLQKPD</sequence>
<dbReference type="InterPro" id="IPR042114">
    <property type="entry name" value="GatB_C_1"/>
</dbReference>
<dbReference type="InterPro" id="IPR003789">
    <property type="entry name" value="Asn/Gln_tRNA_amidoTrase-B-like"/>
</dbReference>
<keyword evidence="7 11" id="KW-0648">Protein biosynthesis</keyword>
<dbReference type="GO" id="GO:0050566">
    <property type="term" value="F:asparaginyl-tRNA synthase (glutamine-hydrolyzing) activity"/>
    <property type="evidence" value="ECO:0007669"/>
    <property type="project" value="RHEA"/>
</dbReference>
<keyword evidence="13" id="KW-0808">Transferase</keyword>
<protein>
    <recommendedName>
        <fullName evidence="3 11">Aspartyl/glutamyl-tRNA(Asn/Gln) amidotransferase subunit B</fullName>
        <shortName evidence="11">Asp/Glu-ADT subunit B</shortName>
        <ecNumber evidence="11">6.3.5.-</ecNumber>
    </recommendedName>
</protein>
<proteinExistence type="inferred from homology"/>
<dbReference type="Proteomes" id="UP000234329">
    <property type="component" value="Unassembled WGS sequence"/>
</dbReference>
<evidence type="ECO:0000256" key="1">
    <source>
        <dbReference type="ARBA" id="ARBA00005306"/>
    </source>
</evidence>
<dbReference type="InterPro" id="IPR023168">
    <property type="entry name" value="GatB_Yqey_C_2"/>
</dbReference>
<gene>
    <name evidence="11 13" type="primary">gatB</name>
    <name evidence="13" type="ORF">B1757_03635</name>
</gene>
<comment type="similarity">
    <text evidence="1 11">Belongs to the GatB/GatE family. GatB subfamily.</text>
</comment>
<name>A0A2I1DP12_9PROT</name>
<dbReference type="SUPFAM" id="SSF55931">
    <property type="entry name" value="Glutamine synthetase/guanido kinase"/>
    <property type="match status" value="1"/>
</dbReference>
<keyword evidence="6 11" id="KW-0067">ATP-binding</keyword>
<dbReference type="Gene3D" id="1.10.10.410">
    <property type="match status" value="1"/>
</dbReference>
<dbReference type="SMART" id="SM00845">
    <property type="entry name" value="GatB_Yqey"/>
    <property type="match status" value="1"/>
</dbReference>
<evidence type="ECO:0000256" key="9">
    <source>
        <dbReference type="ARBA" id="ARBA00047380"/>
    </source>
</evidence>
<comment type="catalytic activity">
    <reaction evidence="10 11">
        <text>L-glutamyl-tRNA(Gln) + L-glutamine + ATP + H2O = L-glutaminyl-tRNA(Gln) + L-glutamate + ADP + phosphate + H(+)</text>
        <dbReference type="Rhea" id="RHEA:17521"/>
        <dbReference type="Rhea" id="RHEA-COMP:9681"/>
        <dbReference type="Rhea" id="RHEA-COMP:9684"/>
        <dbReference type="ChEBI" id="CHEBI:15377"/>
        <dbReference type="ChEBI" id="CHEBI:15378"/>
        <dbReference type="ChEBI" id="CHEBI:29985"/>
        <dbReference type="ChEBI" id="CHEBI:30616"/>
        <dbReference type="ChEBI" id="CHEBI:43474"/>
        <dbReference type="ChEBI" id="CHEBI:58359"/>
        <dbReference type="ChEBI" id="CHEBI:78520"/>
        <dbReference type="ChEBI" id="CHEBI:78521"/>
        <dbReference type="ChEBI" id="CHEBI:456216"/>
    </reaction>
</comment>
<dbReference type="InterPro" id="IPR006075">
    <property type="entry name" value="Asn/Gln-tRNA_Trfase_suB/E_cat"/>
</dbReference>
<accession>A0A2I1DP12</accession>
<dbReference type="GO" id="GO:0050567">
    <property type="term" value="F:glutaminyl-tRNA synthase (glutamine-hydrolyzing) activity"/>
    <property type="evidence" value="ECO:0007669"/>
    <property type="project" value="UniProtKB-UniRule"/>
</dbReference>
<dbReference type="InterPro" id="IPR018027">
    <property type="entry name" value="Asn/Gln_amidotransferase"/>
</dbReference>
<dbReference type="Pfam" id="PF02934">
    <property type="entry name" value="GatB_N"/>
    <property type="match status" value="1"/>
</dbReference>
<dbReference type="InterPro" id="IPR014746">
    <property type="entry name" value="Gln_synth/guanido_kin_cat_dom"/>
</dbReference>
<dbReference type="FunFam" id="1.10.150.380:FF:000001">
    <property type="entry name" value="Aspartyl/glutamyl-tRNA(Asn/Gln) amidotransferase subunit B"/>
    <property type="match status" value="1"/>
</dbReference>
<comment type="subunit">
    <text evidence="2 11">Heterotrimer of A, B and C subunits.</text>
</comment>
<keyword evidence="4 11" id="KW-0436">Ligase</keyword>
<dbReference type="EC" id="6.3.5.-" evidence="11"/>
<evidence type="ECO:0000256" key="11">
    <source>
        <dbReference type="HAMAP-Rule" id="MF_00121"/>
    </source>
</evidence>
<dbReference type="PROSITE" id="PS01234">
    <property type="entry name" value="GATB"/>
    <property type="match status" value="1"/>
</dbReference>
<evidence type="ECO:0000313" key="14">
    <source>
        <dbReference type="Proteomes" id="UP000234329"/>
    </source>
</evidence>
<evidence type="ECO:0000256" key="5">
    <source>
        <dbReference type="ARBA" id="ARBA00022741"/>
    </source>
</evidence>
<dbReference type="InParanoid" id="A0A2I1DP12"/>
<comment type="function">
    <text evidence="8 11">Allows the formation of correctly charged Asn-tRNA(Asn) or Gln-tRNA(Gln) through the transamidation of misacylated Asp-tRNA(Asn) or Glu-tRNA(Gln) in organisms which lack either or both of asparaginyl-tRNA or glutaminyl-tRNA synthetases. The reaction takes place in the presence of glutamine and ATP through an activated phospho-Asp-tRNA(Asn) or phospho-Glu-tRNA(Gln).</text>
</comment>
<evidence type="ECO:0000256" key="10">
    <source>
        <dbReference type="ARBA" id="ARBA00047913"/>
    </source>
</evidence>
<dbReference type="GO" id="GO:0006412">
    <property type="term" value="P:translation"/>
    <property type="evidence" value="ECO:0007669"/>
    <property type="project" value="UniProtKB-UniRule"/>
</dbReference>
<organism evidence="13 14">
    <name type="scientific">Acidithiobacillus marinus</name>
    <dbReference type="NCBI Taxonomy" id="187490"/>
    <lineage>
        <taxon>Bacteria</taxon>
        <taxon>Pseudomonadati</taxon>
        <taxon>Pseudomonadota</taxon>
        <taxon>Acidithiobacillia</taxon>
        <taxon>Acidithiobacillales</taxon>
        <taxon>Acidithiobacillaceae</taxon>
        <taxon>Acidithiobacillus</taxon>
    </lineage>
</organism>
<dbReference type="PANTHER" id="PTHR11659">
    <property type="entry name" value="GLUTAMYL-TRNA GLN AMIDOTRANSFERASE SUBUNIT B MITOCHONDRIAL AND PROKARYOTIC PET112-RELATED"/>
    <property type="match status" value="1"/>
</dbReference>
<dbReference type="GO" id="GO:0016740">
    <property type="term" value="F:transferase activity"/>
    <property type="evidence" value="ECO:0007669"/>
    <property type="project" value="UniProtKB-KW"/>
</dbReference>
<dbReference type="OrthoDB" id="5287843at2"/>
<evidence type="ECO:0000256" key="2">
    <source>
        <dbReference type="ARBA" id="ARBA00011123"/>
    </source>
</evidence>
<dbReference type="EMBL" id="MXAV01000010">
    <property type="protein sequence ID" value="PKY11612.1"/>
    <property type="molecule type" value="Genomic_DNA"/>
</dbReference>
<keyword evidence="14" id="KW-1185">Reference proteome</keyword>
<keyword evidence="5 11" id="KW-0547">Nucleotide-binding</keyword>
<dbReference type="InterPro" id="IPR017958">
    <property type="entry name" value="Gln-tRNA_amidoTrfase_suB_CS"/>
</dbReference>
<dbReference type="NCBIfam" id="NF004014">
    <property type="entry name" value="PRK05477.1-4"/>
    <property type="match status" value="1"/>
</dbReference>
<dbReference type="PANTHER" id="PTHR11659:SF0">
    <property type="entry name" value="GLUTAMYL-TRNA(GLN) AMIDOTRANSFERASE SUBUNIT B, MITOCHONDRIAL"/>
    <property type="match status" value="1"/>
</dbReference>
<dbReference type="GO" id="GO:0005524">
    <property type="term" value="F:ATP binding"/>
    <property type="evidence" value="ECO:0007669"/>
    <property type="project" value="UniProtKB-KW"/>
</dbReference>
<evidence type="ECO:0000313" key="13">
    <source>
        <dbReference type="EMBL" id="PKY11612.1"/>
    </source>
</evidence>
<dbReference type="Pfam" id="PF02637">
    <property type="entry name" value="GatB_Yqey"/>
    <property type="match status" value="1"/>
</dbReference>
<dbReference type="SUPFAM" id="SSF89095">
    <property type="entry name" value="GatB/YqeY motif"/>
    <property type="match status" value="1"/>
</dbReference>
<evidence type="ECO:0000256" key="7">
    <source>
        <dbReference type="ARBA" id="ARBA00022917"/>
    </source>
</evidence>
<dbReference type="InterPro" id="IPR004413">
    <property type="entry name" value="GatB"/>
</dbReference>
<dbReference type="GO" id="GO:0070681">
    <property type="term" value="P:glutaminyl-tRNAGln biosynthesis via transamidation"/>
    <property type="evidence" value="ECO:0007669"/>
    <property type="project" value="TreeGrafter"/>
</dbReference>
<comment type="catalytic activity">
    <reaction evidence="9 11">
        <text>L-aspartyl-tRNA(Asn) + L-glutamine + ATP + H2O = L-asparaginyl-tRNA(Asn) + L-glutamate + ADP + phosphate + 2 H(+)</text>
        <dbReference type="Rhea" id="RHEA:14513"/>
        <dbReference type="Rhea" id="RHEA-COMP:9674"/>
        <dbReference type="Rhea" id="RHEA-COMP:9677"/>
        <dbReference type="ChEBI" id="CHEBI:15377"/>
        <dbReference type="ChEBI" id="CHEBI:15378"/>
        <dbReference type="ChEBI" id="CHEBI:29985"/>
        <dbReference type="ChEBI" id="CHEBI:30616"/>
        <dbReference type="ChEBI" id="CHEBI:43474"/>
        <dbReference type="ChEBI" id="CHEBI:58359"/>
        <dbReference type="ChEBI" id="CHEBI:78515"/>
        <dbReference type="ChEBI" id="CHEBI:78516"/>
        <dbReference type="ChEBI" id="CHEBI:456216"/>
    </reaction>
</comment>
<evidence type="ECO:0000256" key="6">
    <source>
        <dbReference type="ARBA" id="ARBA00022840"/>
    </source>
</evidence>
<reference evidence="13 14" key="1">
    <citation type="submission" date="2017-03" db="EMBL/GenBank/DDBJ databases">
        <title>Draft genime sequence of the acidophilic sulfur-oxidizing bacterium Acidithiobacillus sp. SH, isolated from seawater.</title>
        <authorList>
            <person name="Sharmin S."/>
            <person name="Tokuhisa M."/>
            <person name="Kanao T."/>
            <person name="Kamimura K."/>
        </authorList>
    </citation>
    <scope>NUCLEOTIDE SEQUENCE [LARGE SCALE GENOMIC DNA]</scope>
    <source>
        <strain evidence="13 14">SH</strain>
    </source>
</reference>